<dbReference type="Proteomes" id="UP001162164">
    <property type="component" value="Unassembled WGS sequence"/>
</dbReference>
<reference evidence="2" key="1">
    <citation type="journal article" date="2023" name="Insect Mol. Biol.">
        <title>Genome sequencing provides insights into the evolution of gene families encoding plant cell wall-degrading enzymes in longhorned beetles.</title>
        <authorList>
            <person name="Shin N.R."/>
            <person name="Okamura Y."/>
            <person name="Kirsch R."/>
            <person name="Pauchet Y."/>
        </authorList>
    </citation>
    <scope>NUCLEOTIDE SEQUENCE</scope>
    <source>
        <strain evidence="2">MMC_N1</strain>
    </source>
</reference>
<gene>
    <name evidence="2" type="ORF">NQ317_008166</name>
</gene>
<feature type="signal peptide" evidence="1">
    <location>
        <begin position="1"/>
        <end position="21"/>
    </location>
</feature>
<sequence length="59" mass="6391">MSRLITYIGIVCLLLPVFVVAGSRQCDPSDLGSQNCSSTELCDSTTSSCQCLLGYERKK</sequence>
<comment type="caution">
    <text evidence="2">The sequence shown here is derived from an EMBL/GenBank/DDBJ whole genome shotgun (WGS) entry which is preliminary data.</text>
</comment>
<evidence type="ECO:0008006" key="4">
    <source>
        <dbReference type="Google" id="ProtNLM"/>
    </source>
</evidence>
<protein>
    <recommendedName>
        <fullName evidence="4">EGF-like domain-containing protein</fullName>
    </recommendedName>
</protein>
<keyword evidence="3" id="KW-1185">Reference proteome</keyword>
<organism evidence="2 3">
    <name type="scientific">Molorchus minor</name>
    <dbReference type="NCBI Taxonomy" id="1323400"/>
    <lineage>
        <taxon>Eukaryota</taxon>
        <taxon>Metazoa</taxon>
        <taxon>Ecdysozoa</taxon>
        <taxon>Arthropoda</taxon>
        <taxon>Hexapoda</taxon>
        <taxon>Insecta</taxon>
        <taxon>Pterygota</taxon>
        <taxon>Neoptera</taxon>
        <taxon>Endopterygota</taxon>
        <taxon>Coleoptera</taxon>
        <taxon>Polyphaga</taxon>
        <taxon>Cucujiformia</taxon>
        <taxon>Chrysomeloidea</taxon>
        <taxon>Cerambycidae</taxon>
        <taxon>Lamiinae</taxon>
        <taxon>Monochamini</taxon>
        <taxon>Molorchus</taxon>
    </lineage>
</organism>
<name>A0ABQ9JIE3_9CUCU</name>
<evidence type="ECO:0000313" key="2">
    <source>
        <dbReference type="EMBL" id="KAJ8977973.1"/>
    </source>
</evidence>
<accession>A0ABQ9JIE3</accession>
<evidence type="ECO:0000313" key="3">
    <source>
        <dbReference type="Proteomes" id="UP001162164"/>
    </source>
</evidence>
<dbReference type="EMBL" id="JAPWTJ010000489">
    <property type="protein sequence ID" value="KAJ8977973.1"/>
    <property type="molecule type" value="Genomic_DNA"/>
</dbReference>
<feature type="chain" id="PRO_5046931075" description="EGF-like domain-containing protein" evidence="1">
    <location>
        <begin position="22"/>
        <end position="59"/>
    </location>
</feature>
<keyword evidence="1" id="KW-0732">Signal</keyword>
<evidence type="ECO:0000256" key="1">
    <source>
        <dbReference type="SAM" id="SignalP"/>
    </source>
</evidence>
<proteinExistence type="predicted"/>